<dbReference type="Proteomes" id="UP000033220">
    <property type="component" value="Chromosome DSM 122"/>
</dbReference>
<evidence type="ECO:0000313" key="2">
    <source>
        <dbReference type="Proteomes" id="UP000033220"/>
    </source>
</evidence>
<organism evidence="1 2">
    <name type="scientific">Pararhodospirillum photometricum DSM 122</name>
    <dbReference type="NCBI Taxonomy" id="1150469"/>
    <lineage>
        <taxon>Bacteria</taxon>
        <taxon>Pseudomonadati</taxon>
        <taxon>Pseudomonadota</taxon>
        <taxon>Alphaproteobacteria</taxon>
        <taxon>Rhodospirillales</taxon>
        <taxon>Rhodospirillaceae</taxon>
        <taxon>Pararhodospirillum</taxon>
    </lineage>
</organism>
<evidence type="ECO:0000313" key="1">
    <source>
        <dbReference type="EMBL" id="CCG07831.1"/>
    </source>
</evidence>
<gene>
    <name evidence="1" type="ORF">RSPPHO_01205</name>
</gene>
<dbReference type="EMBL" id="HE663493">
    <property type="protein sequence ID" value="CCG07831.1"/>
    <property type="molecule type" value="Genomic_DNA"/>
</dbReference>
<keyword evidence="2" id="KW-1185">Reference proteome</keyword>
<sequence>MRTRAIIAALGIRAARGGDVSMRAYRRRLGGVALGVVFLAPSAWAEDLEFTLLNAVDSDLVAFQVAPAGNDDWGRNLLKHRLPRGVETQVLIPNGMPSCTYDVRGTFANGEVLEEDALDACDLGGYTFEK</sequence>
<dbReference type="HOGENOM" id="CLU_139214_2_0_5"/>
<dbReference type="KEGG" id="rpm:RSPPHO_01205"/>
<protein>
    <submittedName>
        <fullName evidence="1">Uncharacterized protein</fullName>
    </submittedName>
</protein>
<name>H6SSF2_PARPM</name>
<proteinExistence type="predicted"/>
<reference evidence="1 2" key="1">
    <citation type="submission" date="2012-02" db="EMBL/GenBank/DDBJ databases">
        <title>Shotgun genome sequence of Phaeospirillum photometricum DSM 122.</title>
        <authorList>
            <person name="Duquesne K."/>
            <person name="Sturgis J."/>
        </authorList>
    </citation>
    <scope>NUCLEOTIDE SEQUENCE [LARGE SCALE GENOMIC DNA]</scope>
    <source>
        <strain evidence="2">DSM122</strain>
    </source>
</reference>
<dbReference type="eggNOG" id="ENOG50334XK">
    <property type="taxonomic scope" value="Bacteria"/>
</dbReference>
<dbReference type="PATRIC" id="fig|1150469.3.peg.1364"/>
<dbReference type="AlphaFoldDB" id="H6SSF2"/>
<accession>H6SSF2</accession>